<dbReference type="InterPro" id="IPR039537">
    <property type="entry name" value="Retrotran_Ty1/copia-like"/>
</dbReference>
<evidence type="ECO:0000259" key="3">
    <source>
        <dbReference type="Pfam" id="PF22936"/>
    </source>
</evidence>
<gene>
    <name evidence="4" type="primary">POLX_1323</name>
    <name evidence="4" type="ORF">CK203_080321</name>
</gene>
<accession>A0A438CNQ8</accession>
<dbReference type="PANTHER" id="PTHR42648:SF28">
    <property type="entry name" value="TRANSPOSON-ENCODED PROTEIN WITH RIBONUCLEASE H-LIKE AND RETROVIRUS ZINC FINGER-LIKE DOMAINS"/>
    <property type="match status" value="1"/>
</dbReference>
<comment type="caution">
    <text evidence="4">The sequence shown here is derived from an EMBL/GenBank/DDBJ whole genome shotgun (WGS) entry which is preliminary data.</text>
</comment>
<dbReference type="InterPro" id="IPR036397">
    <property type="entry name" value="RNaseH_sf"/>
</dbReference>
<name>A0A438CNQ8_VITVI</name>
<keyword evidence="1" id="KW-0378">Hydrolase</keyword>
<dbReference type="GO" id="GO:0008233">
    <property type="term" value="F:peptidase activity"/>
    <property type="evidence" value="ECO:0007669"/>
    <property type="project" value="UniProtKB-KW"/>
</dbReference>
<dbReference type="SUPFAM" id="SSF53098">
    <property type="entry name" value="Ribonuclease H-like"/>
    <property type="match status" value="1"/>
</dbReference>
<dbReference type="AlphaFoldDB" id="A0A438CNQ8"/>
<dbReference type="Proteomes" id="UP000288805">
    <property type="component" value="Unassembled WGS sequence"/>
</dbReference>
<dbReference type="EMBL" id="QGNW01002165">
    <property type="protein sequence ID" value="RVW24779.1"/>
    <property type="molecule type" value="Genomic_DNA"/>
</dbReference>
<reference evidence="4 5" key="1">
    <citation type="journal article" date="2018" name="PLoS Genet.">
        <title>Population sequencing reveals clonal diversity and ancestral inbreeding in the grapevine cultivar Chardonnay.</title>
        <authorList>
            <person name="Roach M.J."/>
            <person name="Johnson D.L."/>
            <person name="Bohlmann J."/>
            <person name="van Vuuren H.J."/>
            <person name="Jones S.J."/>
            <person name="Pretorius I.S."/>
            <person name="Schmidt S.A."/>
            <person name="Borneman A.R."/>
        </authorList>
    </citation>
    <scope>NUCLEOTIDE SEQUENCE [LARGE SCALE GENOMIC DNA]</scope>
    <source>
        <strain evidence="5">cv. Chardonnay</strain>
        <tissue evidence="4">Leaf</tissue>
    </source>
</reference>
<dbReference type="InterPro" id="IPR012337">
    <property type="entry name" value="RNaseH-like_sf"/>
</dbReference>
<feature type="region of interest" description="Disordered" evidence="2">
    <location>
        <begin position="1"/>
        <end position="24"/>
    </location>
</feature>
<dbReference type="Gene3D" id="3.30.420.10">
    <property type="entry name" value="Ribonuclease H-like superfamily/Ribonuclease H"/>
    <property type="match status" value="1"/>
</dbReference>
<evidence type="ECO:0000256" key="1">
    <source>
        <dbReference type="ARBA" id="ARBA00022670"/>
    </source>
</evidence>
<protein>
    <submittedName>
        <fullName evidence="4">Retrovirus-related Pol polyprotein from transposon TNT 1-94</fullName>
    </submittedName>
</protein>
<dbReference type="Pfam" id="PF22936">
    <property type="entry name" value="Pol_BBD"/>
    <property type="match status" value="1"/>
</dbReference>
<organism evidence="4 5">
    <name type="scientific">Vitis vinifera</name>
    <name type="common">Grape</name>
    <dbReference type="NCBI Taxonomy" id="29760"/>
    <lineage>
        <taxon>Eukaryota</taxon>
        <taxon>Viridiplantae</taxon>
        <taxon>Streptophyta</taxon>
        <taxon>Embryophyta</taxon>
        <taxon>Tracheophyta</taxon>
        <taxon>Spermatophyta</taxon>
        <taxon>Magnoliopsida</taxon>
        <taxon>eudicotyledons</taxon>
        <taxon>Gunneridae</taxon>
        <taxon>Pentapetalae</taxon>
        <taxon>rosids</taxon>
        <taxon>Vitales</taxon>
        <taxon>Vitaceae</taxon>
        <taxon>Viteae</taxon>
        <taxon>Vitis</taxon>
    </lineage>
</organism>
<keyword evidence="1" id="KW-0645">Protease</keyword>
<dbReference type="GO" id="GO:0003676">
    <property type="term" value="F:nucleic acid binding"/>
    <property type="evidence" value="ECO:0007669"/>
    <property type="project" value="InterPro"/>
</dbReference>
<evidence type="ECO:0000313" key="4">
    <source>
        <dbReference type="EMBL" id="RVW24779.1"/>
    </source>
</evidence>
<dbReference type="GO" id="GO:0006508">
    <property type="term" value="P:proteolysis"/>
    <property type="evidence" value="ECO:0007669"/>
    <property type="project" value="UniProtKB-KW"/>
</dbReference>
<evidence type="ECO:0000256" key="2">
    <source>
        <dbReference type="SAM" id="MobiDB-lite"/>
    </source>
</evidence>
<sequence length="223" mass="25284">MKRQEEGLMRQKMHRPSSQKVEEETGIEDIKVMTSFREDECLHVDEEGVEWIVDTVASYHATPHLELFFYYRVGDVGIVKMGNSSHSKIVGMGDVCLETNMGCYGNHFGKGKWKLTKGSLVVEKGEACCTLYKTQGKVSFSSRSKKKLEKLEFIYSDVCGPMDVETLGGNRMNRTIIEKVRCMLKTTKLPKVFWGEATQTACYLINRSPSGSLNFEVPEKAWT</sequence>
<proteinExistence type="predicted"/>
<evidence type="ECO:0000313" key="5">
    <source>
        <dbReference type="Proteomes" id="UP000288805"/>
    </source>
</evidence>
<dbReference type="InterPro" id="IPR054722">
    <property type="entry name" value="PolX-like_BBD"/>
</dbReference>
<dbReference type="PANTHER" id="PTHR42648">
    <property type="entry name" value="TRANSPOSASE, PUTATIVE-RELATED"/>
    <property type="match status" value="1"/>
</dbReference>
<feature type="domain" description="Retrovirus-related Pol polyprotein from transposon TNT 1-94-like beta-barrel" evidence="3">
    <location>
        <begin position="51"/>
        <end position="102"/>
    </location>
</feature>